<dbReference type="GO" id="GO:0005737">
    <property type="term" value="C:cytoplasm"/>
    <property type="evidence" value="ECO:0007669"/>
    <property type="project" value="TreeGrafter"/>
</dbReference>
<feature type="domain" description="UCH catalytic" evidence="15">
    <location>
        <begin position="11"/>
        <end position="245"/>
    </location>
</feature>
<keyword evidence="6 12" id="KW-0378">Hydrolase</keyword>
<evidence type="ECO:0000256" key="11">
    <source>
        <dbReference type="ARBA" id="ARBA00049710"/>
    </source>
</evidence>
<dbReference type="InterPro" id="IPR041507">
    <property type="entry name" value="UCH_C"/>
</dbReference>
<evidence type="ECO:0000259" key="15">
    <source>
        <dbReference type="PROSITE" id="PS52048"/>
    </source>
</evidence>
<dbReference type="GO" id="GO:0005634">
    <property type="term" value="C:nucleus"/>
    <property type="evidence" value="ECO:0007669"/>
    <property type="project" value="UniProtKB-SubCell"/>
</dbReference>
<sequence length="526" mass="58656">MPIDINDLSEGWRELESDPGIFTLLLEDLGACGVQVEEVYDLQKPLDGDAPVYGYIFLFRWRERSRRKTILDAEQFIKDEAAINNMFFAHQVVPNSCATHALLSILLNCPQVTLGPTLSRLKLDTSGMSPDNKGLAIGNTPELALAHNSHAAPVVACDRNERNANVPSSGRFSAEAFHFVSYVPVDGQLFELDGLKPFPIDHGPWAANEDWTELFRRVIQERIGSATAGGEPYHDIRFSLMAVVPDKRLAVRQRLNLLKTNRKIVLDALRQLTLLAGGPRETGSETPSEKASAEEYRNTEMEAENPSFETLTVQTSSNLISNYSTDTASESGSAFNSPNLTQPEPTSTDLANSTFVKDFSRLVVVKMSTQSADLVGGDAVASKTENHLLGANDDSQPLADLISARSGMVEMETNVTAERRNQQQRFGPCDLMALLKSLEKEIDTYEVLLAEEIEKRKKYRVDDCRRTHNYDEFICTFLSMLAERGTLASLVEQHTTRRKRSHRSSPGTESPNGRHKKGRSRNKRRR</sequence>
<evidence type="ECO:0000256" key="8">
    <source>
        <dbReference type="ARBA" id="ARBA00022853"/>
    </source>
</evidence>
<dbReference type="EMBL" id="WJBH02000007">
    <property type="protein sequence ID" value="KAI9556111.1"/>
    <property type="molecule type" value="Genomic_DNA"/>
</dbReference>
<keyword evidence="7 12" id="KW-0788">Thiol protease</keyword>
<dbReference type="GO" id="GO:0006325">
    <property type="term" value="P:chromatin organization"/>
    <property type="evidence" value="ECO:0007669"/>
    <property type="project" value="UniProtKB-KW"/>
</dbReference>
<comment type="subunit">
    <text evidence="11">Catalytic component of the polycomb repressive deubiquitinase (PR-DUB) complex, at least composed of caly/calypso, Asx and sba (MBD5/6 homolog). The PR-DUB complex associates with nucleosomes to mediate deubiquitination of histone H2AK118ub1 substrates; the association requires the positively charged C-terminal tail of caly, probably due to direct binding of DNA. Interacts (via ULD domain) with Asx (via DEUBAD domain); the interaction produces a stable heterodimer with a composite binding site for ubiquitin. Homodimerizes (via coiled-coil hinge-region between the UCH and ULD domains) to mediate assembly of 2 copies of the caly-Asx heterodimer into a bisymmetric tetramer; dimerization enhances PR-DUB association with nucleosomes.</text>
</comment>
<dbReference type="GO" id="GO:0004843">
    <property type="term" value="F:cysteine-type deubiquitinase activity"/>
    <property type="evidence" value="ECO:0007669"/>
    <property type="project" value="UniProtKB-UniRule"/>
</dbReference>
<protein>
    <recommendedName>
        <fullName evidence="13">Ubiquitin carboxyl-terminal hydrolase</fullName>
        <ecNumber evidence="13">3.4.19.12</ecNumber>
    </recommendedName>
</protein>
<dbReference type="Gene3D" id="1.20.58.860">
    <property type="match status" value="1"/>
</dbReference>
<dbReference type="EC" id="3.4.19.12" evidence="13"/>
<evidence type="ECO:0000256" key="9">
    <source>
        <dbReference type="ARBA" id="ARBA00023242"/>
    </source>
</evidence>
<comment type="similarity">
    <text evidence="3">Belongs to the peptidase C12 family. BAP1 subfamily.</text>
</comment>
<keyword evidence="17" id="KW-1185">Reference proteome</keyword>
<proteinExistence type="inferred from homology"/>
<dbReference type="Gene3D" id="3.40.532.10">
    <property type="entry name" value="Peptidase C12, ubiquitin carboxyl-terminal hydrolase"/>
    <property type="match status" value="1"/>
</dbReference>
<dbReference type="PANTHER" id="PTHR10589:SF28">
    <property type="entry name" value="UBIQUITIN CARBOXYL-TERMINAL HYDROLASE BAP1"/>
    <property type="match status" value="1"/>
</dbReference>
<comment type="subcellular location">
    <subcellularLocation>
        <location evidence="2">Nucleus</location>
    </subcellularLocation>
</comment>
<feature type="active site" description="Proton donor" evidence="12">
    <location>
        <position position="178"/>
    </location>
</feature>
<dbReference type="Pfam" id="PF01088">
    <property type="entry name" value="Peptidase_C12"/>
    <property type="match status" value="1"/>
</dbReference>
<evidence type="ECO:0000256" key="12">
    <source>
        <dbReference type="PROSITE-ProRule" id="PRU01393"/>
    </source>
</evidence>
<evidence type="ECO:0000256" key="10">
    <source>
        <dbReference type="ARBA" id="ARBA00046227"/>
    </source>
</evidence>
<evidence type="ECO:0000256" key="7">
    <source>
        <dbReference type="ARBA" id="ARBA00022807"/>
    </source>
</evidence>
<evidence type="ECO:0000256" key="1">
    <source>
        <dbReference type="ARBA" id="ARBA00000707"/>
    </source>
</evidence>
<evidence type="ECO:0000313" key="17">
    <source>
        <dbReference type="Proteomes" id="UP000820818"/>
    </source>
</evidence>
<keyword evidence="8" id="KW-0156">Chromatin regulator</keyword>
<dbReference type="InterPro" id="IPR001578">
    <property type="entry name" value="Peptidase_C12_UCH"/>
</dbReference>
<organism evidence="16 17">
    <name type="scientific">Daphnia sinensis</name>
    <dbReference type="NCBI Taxonomy" id="1820382"/>
    <lineage>
        <taxon>Eukaryota</taxon>
        <taxon>Metazoa</taxon>
        <taxon>Ecdysozoa</taxon>
        <taxon>Arthropoda</taxon>
        <taxon>Crustacea</taxon>
        <taxon>Branchiopoda</taxon>
        <taxon>Diplostraca</taxon>
        <taxon>Cladocera</taxon>
        <taxon>Anomopoda</taxon>
        <taxon>Daphniidae</taxon>
        <taxon>Daphnia</taxon>
        <taxon>Daphnia similis group</taxon>
    </lineage>
</organism>
<gene>
    <name evidence="16" type="ORF">GHT06_018683</name>
</gene>
<comment type="catalytic activity">
    <reaction evidence="1 12 13">
        <text>Thiol-dependent hydrolysis of ester, thioester, amide, peptide and isopeptide bonds formed by the C-terminal Gly of ubiquitin (a 76-residue protein attached to proteins as an intracellular targeting signal).</text>
        <dbReference type="EC" id="3.4.19.12"/>
    </reaction>
</comment>
<comment type="caution">
    <text evidence="16">The sequence shown here is derived from an EMBL/GenBank/DDBJ whole genome shotgun (WGS) entry which is preliminary data.</text>
</comment>
<evidence type="ECO:0000313" key="16">
    <source>
        <dbReference type="EMBL" id="KAI9556111.1"/>
    </source>
</evidence>
<dbReference type="SUPFAM" id="SSF54001">
    <property type="entry name" value="Cysteine proteinases"/>
    <property type="match status" value="1"/>
</dbReference>
<evidence type="ECO:0000256" key="4">
    <source>
        <dbReference type="ARBA" id="ARBA00022670"/>
    </source>
</evidence>
<keyword evidence="4 12" id="KW-0645">Protease</keyword>
<evidence type="ECO:0000256" key="14">
    <source>
        <dbReference type="SAM" id="MobiDB-lite"/>
    </source>
</evidence>
<evidence type="ECO:0000256" key="6">
    <source>
        <dbReference type="ARBA" id="ARBA00022801"/>
    </source>
</evidence>
<keyword evidence="5 12" id="KW-0833">Ubl conjugation pathway</keyword>
<dbReference type="GO" id="GO:0016579">
    <property type="term" value="P:protein deubiquitination"/>
    <property type="evidence" value="ECO:0007669"/>
    <property type="project" value="TreeGrafter"/>
</dbReference>
<dbReference type="PROSITE" id="PS52049">
    <property type="entry name" value="ULD"/>
    <property type="match status" value="1"/>
</dbReference>
<dbReference type="AlphaFoldDB" id="A0AAD5PQE5"/>
<feature type="site" description="Important for enzyme activity" evidence="12">
    <location>
        <position position="193"/>
    </location>
</feature>
<evidence type="ECO:0000256" key="3">
    <source>
        <dbReference type="ARBA" id="ARBA00007182"/>
    </source>
</evidence>
<feature type="compositionally biased region" description="Basic residues" evidence="14">
    <location>
        <begin position="513"/>
        <end position="526"/>
    </location>
</feature>
<dbReference type="FunFam" id="1.20.58.860:FF:000006">
    <property type="entry name" value="Ubiquitin carboxyl-terminal hydrolase"/>
    <property type="match status" value="1"/>
</dbReference>
<name>A0AAD5PQE5_9CRUS</name>
<evidence type="ECO:0000256" key="5">
    <source>
        <dbReference type="ARBA" id="ARBA00022786"/>
    </source>
</evidence>
<dbReference type="Pfam" id="PF18031">
    <property type="entry name" value="UCH_C"/>
    <property type="match status" value="1"/>
</dbReference>
<feature type="region of interest" description="Disordered" evidence="14">
    <location>
        <begin position="492"/>
        <end position="526"/>
    </location>
</feature>
<dbReference type="CDD" id="cd09617">
    <property type="entry name" value="Peptidase_C12_UCH37_BAP1"/>
    <property type="match status" value="1"/>
</dbReference>
<dbReference type="InterPro" id="IPR036959">
    <property type="entry name" value="Peptidase_C12_UCH_sf"/>
</dbReference>
<evidence type="ECO:0000256" key="13">
    <source>
        <dbReference type="RuleBase" id="RU361215"/>
    </source>
</evidence>
<accession>A0AAD5PQE5</accession>
<dbReference type="GO" id="GO:0006511">
    <property type="term" value="P:ubiquitin-dependent protein catabolic process"/>
    <property type="evidence" value="ECO:0007669"/>
    <property type="project" value="UniProtKB-UniRule"/>
</dbReference>
<feature type="site" description="Transition state stabilizer" evidence="12">
    <location>
        <position position="91"/>
    </location>
</feature>
<dbReference type="PROSITE" id="PS52048">
    <property type="entry name" value="UCH_DOMAIN"/>
    <property type="match status" value="1"/>
</dbReference>
<keyword evidence="9" id="KW-0539">Nucleus</keyword>
<dbReference type="FunFam" id="3.40.532.10:FF:000021">
    <property type="entry name" value="Ubiquitin carboxyl-terminal hydrolase"/>
    <property type="match status" value="1"/>
</dbReference>
<comment type="function">
    <text evidence="10">Catalytic component of the polycomb repressive deubiquitinase (PR-DUB) complex, a complex that specifically mediates deubiquitination of histone H2A monoubiquitinated at 'Lys-119' (H2AK118ub1). Mediates bisymmetric organization of the PR-DUB complex and is involved in association with nucleosomes to mediate deubiquitination. Does not deubiquitinate monoubiquitinated histone H2B. Required to maintain the transcriptionally repressive state of homeotic genes throughout development. The PR-DUB complex has weak or no activity toward 'Lys-48'- and 'Lys-63'-linked polyubiquitin chains. Polycomb group (PcG) protein.</text>
</comment>
<dbReference type="InterPro" id="IPR038765">
    <property type="entry name" value="Papain-like_cys_pep_sf"/>
</dbReference>
<dbReference type="PANTHER" id="PTHR10589">
    <property type="entry name" value="UBIQUITIN CARBOXYL-TERMINAL HYDROLASE"/>
    <property type="match status" value="1"/>
</dbReference>
<feature type="active site" description="Nucleophile" evidence="12">
    <location>
        <position position="97"/>
    </location>
</feature>
<evidence type="ECO:0000256" key="2">
    <source>
        <dbReference type="ARBA" id="ARBA00004123"/>
    </source>
</evidence>
<reference evidence="16 17" key="1">
    <citation type="submission" date="2022-05" db="EMBL/GenBank/DDBJ databases">
        <title>A multi-omics perspective on studying reproductive biology in Daphnia sinensis.</title>
        <authorList>
            <person name="Jia J."/>
        </authorList>
    </citation>
    <scope>NUCLEOTIDE SEQUENCE [LARGE SCALE GENOMIC DNA]</scope>
    <source>
        <strain evidence="16 17">WSL</strain>
    </source>
</reference>
<dbReference type="Proteomes" id="UP000820818">
    <property type="component" value="Linkage Group LG7"/>
</dbReference>
<dbReference type="PRINTS" id="PR00707">
    <property type="entry name" value="UBCTHYDRLASE"/>
</dbReference>
<feature type="region of interest" description="Disordered" evidence="14">
    <location>
        <begin position="323"/>
        <end position="350"/>
    </location>
</feature>